<keyword evidence="2" id="KW-1185">Reference proteome</keyword>
<gene>
    <name evidence="1" type="ORF">CEXT_369981</name>
</gene>
<reference evidence="1 2" key="1">
    <citation type="submission" date="2021-06" db="EMBL/GenBank/DDBJ databases">
        <title>Caerostris extrusa draft genome.</title>
        <authorList>
            <person name="Kono N."/>
            <person name="Arakawa K."/>
        </authorList>
    </citation>
    <scope>NUCLEOTIDE SEQUENCE [LARGE SCALE GENOMIC DNA]</scope>
</reference>
<proteinExistence type="predicted"/>
<comment type="caution">
    <text evidence="1">The sequence shown here is derived from an EMBL/GenBank/DDBJ whole genome shotgun (WGS) entry which is preliminary data.</text>
</comment>
<protein>
    <submittedName>
        <fullName evidence="1">Uncharacterized protein</fullName>
    </submittedName>
</protein>
<name>A0AAV4X119_CAEEX</name>
<accession>A0AAV4X119</accession>
<dbReference type="EMBL" id="BPLR01017112">
    <property type="protein sequence ID" value="GIY88852.1"/>
    <property type="molecule type" value="Genomic_DNA"/>
</dbReference>
<dbReference type="AlphaFoldDB" id="A0AAV4X119"/>
<evidence type="ECO:0000313" key="1">
    <source>
        <dbReference type="EMBL" id="GIY88852.1"/>
    </source>
</evidence>
<dbReference type="Proteomes" id="UP001054945">
    <property type="component" value="Unassembled WGS sequence"/>
</dbReference>
<organism evidence="1 2">
    <name type="scientific">Caerostris extrusa</name>
    <name type="common">Bark spider</name>
    <name type="synonym">Caerostris bankana</name>
    <dbReference type="NCBI Taxonomy" id="172846"/>
    <lineage>
        <taxon>Eukaryota</taxon>
        <taxon>Metazoa</taxon>
        <taxon>Ecdysozoa</taxon>
        <taxon>Arthropoda</taxon>
        <taxon>Chelicerata</taxon>
        <taxon>Arachnida</taxon>
        <taxon>Araneae</taxon>
        <taxon>Araneomorphae</taxon>
        <taxon>Entelegynae</taxon>
        <taxon>Araneoidea</taxon>
        <taxon>Araneidae</taxon>
        <taxon>Caerostris</taxon>
    </lineage>
</organism>
<sequence>MTSRKCKRRNFELAVRFHHVLTEGRGKWEFNRLLFKTSPYNAAKILVQDSGEWVPQMPTQMKYCKIQFTPVRFTDSASYRRYSHINPCCDI</sequence>
<evidence type="ECO:0000313" key="2">
    <source>
        <dbReference type="Proteomes" id="UP001054945"/>
    </source>
</evidence>